<feature type="region of interest" description="Disordered" evidence="1">
    <location>
        <begin position="141"/>
        <end position="161"/>
    </location>
</feature>
<feature type="compositionally biased region" description="Gly residues" evidence="1">
    <location>
        <begin position="49"/>
        <end position="107"/>
    </location>
</feature>
<feature type="region of interest" description="Disordered" evidence="1">
    <location>
        <begin position="200"/>
        <end position="277"/>
    </location>
</feature>
<evidence type="ECO:0000313" key="4">
    <source>
        <dbReference type="Proteomes" id="UP000027073"/>
    </source>
</evidence>
<dbReference type="InParanoid" id="A0A067NSF7"/>
<feature type="compositionally biased region" description="Low complexity" evidence="1">
    <location>
        <begin position="623"/>
        <end position="633"/>
    </location>
</feature>
<organism evidence="3 4">
    <name type="scientific">Pleurotus ostreatus (strain PC15)</name>
    <name type="common">Oyster mushroom</name>
    <dbReference type="NCBI Taxonomy" id="1137138"/>
    <lineage>
        <taxon>Eukaryota</taxon>
        <taxon>Fungi</taxon>
        <taxon>Dikarya</taxon>
        <taxon>Basidiomycota</taxon>
        <taxon>Agaricomycotina</taxon>
        <taxon>Agaricomycetes</taxon>
        <taxon>Agaricomycetidae</taxon>
        <taxon>Agaricales</taxon>
        <taxon>Pleurotineae</taxon>
        <taxon>Pleurotaceae</taxon>
        <taxon>Pleurotus</taxon>
    </lineage>
</organism>
<gene>
    <name evidence="3" type="ORF">PLEOSDRAFT_1096081</name>
</gene>
<proteinExistence type="predicted"/>
<evidence type="ECO:0000313" key="3">
    <source>
        <dbReference type="EMBL" id="KDQ30824.1"/>
    </source>
</evidence>
<dbReference type="OrthoDB" id="203796at2759"/>
<sequence length="787" mass="83425">MRAIVVIVDYRGAAVAGCGQSCGDCRIVFDALLGGDVSGGSEVELIVELGGGGGKEDGGGGSEEGGGEGGGGSDVGGWEVVGGSGGSEDGGCDVGGGEVGGEVGGGEEGGDEGGGEDGGGEGAEVGVVVVVVVDMSDEGSDVDVVDTRDGEGDGVGVEAGDEAGENVEVVEEASEDSGCEAVMEVVEEDVGDDVEVAVAESEGVEDGEEGSEDDVEDEGEDGVSETAGDEEEGSEDGDNGGGGLVEGVFTDSDTPKLVHKPSPDSPPPPPPTAPPAFDIAEALPLPVAGGEEPPPEFTPYDAEFFFIDSDNIVSHDPHLNTDGEALYRFLLSQSSTPPTYRIHCHGSHTETRSRWVTHEHHGKYESRHESYSETITDFDFYIDVSQSLLGTDAAGPLMWSVSDSEPSYRGSMVRQVLIPDGLAKRKREGTAEEISAHKRWSSERASRGMPPWMTGVPSFQWTEGTPDIPNGAPRSSILRSSRTLREWADDYCASDKLLKEFVFEKVLYGWNVASLSSAIQSAIAASPYSGHIKVTISTRASKIIVRPDNQLSRLLTKRWLRIILWILMIYPFVWLFKRFHPRGGGRWEVCGGAYALKRWVPVDADEDMGANEARRDEKQPYVPEASTSAASPSEPLPPPAFHTLQLSPSPLVDLSNANYTPLPFAPALRTSLSDPTNSMFADLSPPFASSSSNPYRPNPHQSHPYPSNPPYPIASFSGQPQQANAPRIINTPSGIRKLVGTREGEWFRAWYPIIVRAVTNRYQSSIPLTGPEGLTSGSVIGAGLDGW</sequence>
<dbReference type="STRING" id="1137138.A0A067NSF7"/>
<keyword evidence="2" id="KW-0812">Transmembrane</keyword>
<feature type="compositionally biased region" description="Acidic residues" evidence="1">
    <location>
        <begin position="202"/>
        <end position="238"/>
    </location>
</feature>
<dbReference type="PANTHER" id="PTHR37848">
    <property type="entry name" value="EXPRESSED PROTEIN"/>
    <property type="match status" value="1"/>
</dbReference>
<feature type="compositionally biased region" description="Polar residues" evidence="1">
    <location>
        <begin position="687"/>
        <end position="705"/>
    </location>
</feature>
<dbReference type="PANTHER" id="PTHR37848:SF1">
    <property type="entry name" value="SUN DOMAIN-CONTAINING PROTEIN"/>
    <property type="match status" value="1"/>
</dbReference>
<dbReference type="Proteomes" id="UP000027073">
    <property type="component" value="Unassembled WGS sequence"/>
</dbReference>
<feature type="compositionally biased region" description="Pro residues" evidence="1">
    <location>
        <begin position="263"/>
        <end position="274"/>
    </location>
</feature>
<keyword evidence="2" id="KW-1133">Transmembrane helix</keyword>
<protein>
    <submittedName>
        <fullName evidence="3">Uncharacterized protein</fullName>
    </submittedName>
</protein>
<dbReference type="EMBL" id="KL198006">
    <property type="protein sequence ID" value="KDQ30824.1"/>
    <property type="molecule type" value="Genomic_DNA"/>
</dbReference>
<evidence type="ECO:0000256" key="1">
    <source>
        <dbReference type="SAM" id="MobiDB-lite"/>
    </source>
</evidence>
<keyword evidence="2" id="KW-0472">Membrane</keyword>
<dbReference type="VEuPathDB" id="FungiDB:PLEOSDRAFT_1096081"/>
<feature type="region of interest" description="Disordered" evidence="1">
    <location>
        <begin position="683"/>
        <end position="709"/>
    </location>
</feature>
<feature type="compositionally biased region" description="Acidic residues" evidence="1">
    <location>
        <begin position="108"/>
        <end position="119"/>
    </location>
</feature>
<name>A0A067NSF7_PLEO1</name>
<accession>A0A067NSF7</accession>
<dbReference type="AlphaFoldDB" id="A0A067NSF7"/>
<feature type="transmembrane region" description="Helical" evidence="2">
    <location>
        <begin position="559"/>
        <end position="576"/>
    </location>
</feature>
<feature type="region of interest" description="Disordered" evidence="1">
    <location>
        <begin position="49"/>
        <end position="122"/>
    </location>
</feature>
<evidence type="ECO:0000256" key="2">
    <source>
        <dbReference type="SAM" id="Phobius"/>
    </source>
</evidence>
<reference evidence="4" key="1">
    <citation type="journal article" date="2014" name="Proc. Natl. Acad. Sci. U.S.A.">
        <title>Extensive sampling of basidiomycete genomes demonstrates inadequacy of the white-rot/brown-rot paradigm for wood decay fungi.</title>
        <authorList>
            <person name="Riley R."/>
            <person name="Salamov A.A."/>
            <person name="Brown D.W."/>
            <person name="Nagy L.G."/>
            <person name="Floudas D."/>
            <person name="Held B.W."/>
            <person name="Levasseur A."/>
            <person name="Lombard V."/>
            <person name="Morin E."/>
            <person name="Otillar R."/>
            <person name="Lindquist E.A."/>
            <person name="Sun H."/>
            <person name="LaButti K.M."/>
            <person name="Schmutz J."/>
            <person name="Jabbour D."/>
            <person name="Luo H."/>
            <person name="Baker S.E."/>
            <person name="Pisabarro A.G."/>
            <person name="Walton J.D."/>
            <person name="Blanchette R.A."/>
            <person name="Henrissat B."/>
            <person name="Martin F."/>
            <person name="Cullen D."/>
            <person name="Hibbett D.S."/>
            <person name="Grigoriev I.V."/>
        </authorList>
    </citation>
    <scope>NUCLEOTIDE SEQUENCE [LARGE SCALE GENOMIC DNA]</scope>
    <source>
        <strain evidence="4">PC15</strain>
    </source>
</reference>
<feature type="region of interest" description="Disordered" evidence="1">
    <location>
        <begin position="611"/>
        <end position="642"/>
    </location>
</feature>
<dbReference type="HOGENOM" id="CLU_356440_0_0_1"/>